<dbReference type="InterPro" id="IPR003141">
    <property type="entry name" value="Pol/His_phosphatase_N"/>
</dbReference>
<comment type="subcellular location">
    <subcellularLocation>
        <location evidence="1">Cytoplasm</location>
    </subcellularLocation>
</comment>
<proteinExistence type="inferred from homology"/>
<dbReference type="NCBIfam" id="TIGR00594">
    <property type="entry name" value="polc"/>
    <property type="match status" value="1"/>
</dbReference>
<evidence type="ECO:0000256" key="10">
    <source>
        <dbReference type="ARBA" id="ARBA00049244"/>
    </source>
</evidence>
<evidence type="ECO:0000313" key="13">
    <source>
        <dbReference type="Proteomes" id="UP000198619"/>
    </source>
</evidence>
<dbReference type="Gene3D" id="3.20.20.140">
    <property type="entry name" value="Metal-dependent hydrolases"/>
    <property type="match status" value="1"/>
</dbReference>
<evidence type="ECO:0000256" key="5">
    <source>
        <dbReference type="ARBA" id="ARBA00022679"/>
    </source>
</evidence>
<comment type="similarity">
    <text evidence="2">Belongs to the DNA polymerase type-C family. DnaE subfamily.</text>
</comment>
<dbReference type="CDD" id="cd12113">
    <property type="entry name" value="PHP_PolIIIA_DnaE3"/>
    <property type="match status" value="1"/>
</dbReference>
<comment type="catalytic activity">
    <reaction evidence="10">
        <text>DNA(n) + a 2'-deoxyribonucleoside 5'-triphosphate = DNA(n+1) + diphosphate</text>
        <dbReference type="Rhea" id="RHEA:22508"/>
        <dbReference type="Rhea" id="RHEA-COMP:17339"/>
        <dbReference type="Rhea" id="RHEA-COMP:17340"/>
        <dbReference type="ChEBI" id="CHEBI:33019"/>
        <dbReference type="ChEBI" id="CHEBI:61560"/>
        <dbReference type="ChEBI" id="CHEBI:173112"/>
        <dbReference type="EC" id="2.7.7.7"/>
    </reaction>
</comment>
<dbReference type="Pfam" id="PF07733">
    <property type="entry name" value="DNA_pol3_alpha"/>
    <property type="match status" value="1"/>
</dbReference>
<dbReference type="GO" id="GO:0003676">
    <property type="term" value="F:nucleic acid binding"/>
    <property type="evidence" value="ECO:0007669"/>
    <property type="project" value="InterPro"/>
</dbReference>
<dbReference type="GO" id="GO:0008408">
    <property type="term" value="F:3'-5' exonuclease activity"/>
    <property type="evidence" value="ECO:0007669"/>
    <property type="project" value="InterPro"/>
</dbReference>
<name>A0A1I0Y7E1_9CLOT</name>
<keyword evidence="5" id="KW-0808">Transferase</keyword>
<keyword evidence="7" id="KW-0235">DNA replication</keyword>
<dbReference type="Pfam" id="PF02811">
    <property type="entry name" value="PHP"/>
    <property type="match status" value="1"/>
</dbReference>
<dbReference type="SUPFAM" id="SSF89550">
    <property type="entry name" value="PHP domain-like"/>
    <property type="match status" value="1"/>
</dbReference>
<dbReference type="Proteomes" id="UP000198619">
    <property type="component" value="Unassembled WGS sequence"/>
</dbReference>
<dbReference type="InterPro" id="IPR011708">
    <property type="entry name" value="DNA_pol3_alpha_NTPase_dom"/>
</dbReference>
<dbReference type="Pfam" id="PF17657">
    <property type="entry name" value="DNA_pol3_finger"/>
    <property type="match status" value="1"/>
</dbReference>
<dbReference type="Gene3D" id="1.10.10.1600">
    <property type="entry name" value="Bacterial DNA polymerase III alpha subunit, thumb domain"/>
    <property type="match status" value="1"/>
</dbReference>
<evidence type="ECO:0000256" key="4">
    <source>
        <dbReference type="ARBA" id="ARBA00019114"/>
    </source>
</evidence>
<dbReference type="NCBIfam" id="NF004226">
    <property type="entry name" value="PRK05673.1"/>
    <property type="match status" value="1"/>
</dbReference>
<evidence type="ECO:0000256" key="8">
    <source>
        <dbReference type="ARBA" id="ARBA00022932"/>
    </source>
</evidence>
<evidence type="ECO:0000256" key="2">
    <source>
        <dbReference type="ARBA" id="ARBA00009496"/>
    </source>
</evidence>
<gene>
    <name evidence="12" type="ORF">SAMN04488528_101159</name>
</gene>
<evidence type="ECO:0000256" key="3">
    <source>
        <dbReference type="ARBA" id="ARBA00012417"/>
    </source>
</evidence>
<dbReference type="AlphaFoldDB" id="A0A1I0Y7E1"/>
<dbReference type="OrthoDB" id="9803237at2"/>
<dbReference type="CDD" id="cd04485">
    <property type="entry name" value="DnaE_OBF"/>
    <property type="match status" value="1"/>
</dbReference>
<evidence type="ECO:0000256" key="6">
    <source>
        <dbReference type="ARBA" id="ARBA00022695"/>
    </source>
</evidence>
<keyword evidence="8" id="KW-0239">DNA-directed DNA polymerase</keyword>
<dbReference type="PANTHER" id="PTHR32294">
    <property type="entry name" value="DNA POLYMERASE III SUBUNIT ALPHA"/>
    <property type="match status" value="1"/>
</dbReference>
<dbReference type="EMBL" id="FOKI01000011">
    <property type="protein sequence ID" value="SFB08686.1"/>
    <property type="molecule type" value="Genomic_DNA"/>
</dbReference>
<sequence length="1206" mass="137023">MSDKNKKFCHLHVHTGFSLLDGAGKVTDLVKKVKELGMDSIAITDHGVMYGCVDFYKTAKEQGIKPIIGSEVYIVPKSMHIKTNDPENQNYHLVLLVKNEEGYKNLMKIVSYASIEGFYYKPRTDREFLKAHSEGLIALSACLGGEVQKHLNNGRLEKAKEAASFYKDTFGEDFYLELQNHGMEEQKKVNSLVVELSKELNIPLVATNDIHYIEKEHAKAHDILLCIQTGKTVNDENRMKYPWEKFYLKSPEEMWDTFGYVPEALENTIKIAEKCNFDYEFHVSKLPNYPLTDGEDHYEYMKNQCYSGLVERYDCLKSFKNSELNIEEIKKVKENNKEIETIVDRLEYELNIINQMGYVDYFLIVWDFIKYAVDNGIPTGPGRGSGAGSIVAYTLGITKIDPIKYGLIFERFLNPERVSMPDIDSDFCYERRQEVIDYVVEKYGEDCVAQIITFGTMAARACIRDVGRAMNYSYGEVDKVAKMIPTMLNITIEKALEINPELKDLYEKDYRVQELIDVSRSLEGLPRHSSTHAAGVVIASKPLVEFVPLQKNEESIVTQFTMGTLEELGLLKMDFLGLRTLTVMSDAVKMIEDNRGAKVDLDALNFDDKEVYKIIGEGKTVGVFQLESPGMTSFMKELKPDCLEDIIAGISLYRPGPMAEIPKYIAGKKNPENVKYLTPQLENILNVTYGVMVYQEQVMEIVRKLAGYSMGRSDLVRRAMSKKKHKVMEEERKNFINGIINEDGTIEVPGCVKNGISKEIASKIFDQMMDFASYAFNKSHAAAYAVIGYQTAYLIKYYPVEYIAAMLNSVMGTNEKVAYYINFAESLGIQVLPPDINESYTKFTVKGDTIRFGMGAIKNVGLNVVEGIVKAREEKDGYTSLYDFCNKVDLSTINKRAVESLIKSGAFDGFKVYRSQMLAVYEKLVDGLANQKKKNIDGQVSLFAAMEDSSPEAVTIQYPNIKEFEKKYKLSMEKEMTGLYLTGHPLEEYEISLKYQTSTTIEKVFKDYKETFEHITLDEGENLDHIIEKSIGEGENLLKDGQRVKVGGIIAEFSRKITRNNAFMAFIKLEDLTGAIDGLVFPKSYEKLSPMLQIDEMVVIDGRLMMREDEPPKLICENIIPLEKVGDTKVYIKVSDVMTLNKIKGSLREMLIPFNGSNPVILFAEKERKAFRLSKEMWVNLDSDVLTLLRTTFGEECIKIVENSEV</sequence>
<dbReference type="NCBIfam" id="NF005298">
    <property type="entry name" value="PRK06826.1"/>
    <property type="match status" value="1"/>
</dbReference>
<dbReference type="GO" id="GO:0006260">
    <property type="term" value="P:DNA replication"/>
    <property type="evidence" value="ECO:0007669"/>
    <property type="project" value="UniProtKB-KW"/>
</dbReference>
<protein>
    <recommendedName>
        <fullName evidence="4">DNA polymerase III subunit alpha</fullName>
        <ecNumber evidence="3">2.7.7.7</ecNumber>
    </recommendedName>
</protein>
<dbReference type="GO" id="GO:0003887">
    <property type="term" value="F:DNA-directed DNA polymerase activity"/>
    <property type="evidence" value="ECO:0007669"/>
    <property type="project" value="UniProtKB-KW"/>
</dbReference>
<keyword evidence="13" id="KW-1185">Reference proteome</keyword>
<dbReference type="EC" id="2.7.7.7" evidence="3"/>
<evidence type="ECO:0000256" key="1">
    <source>
        <dbReference type="ARBA" id="ARBA00004496"/>
    </source>
</evidence>
<dbReference type="InterPro" id="IPR016195">
    <property type="entry name" value="Pol/histidinol_Pase-like"/>
</dbReference>
<evidence type="ECO:0000313" key="12">
    <source>
        <dbReference type="EMBL" id="SFB08686.1"/>
    </source>
</evidence>
<organism evidence="12 13">
    <name type="scientific">Clostridium frigidicarnis</name>
    <dbReference type="NCBI Taxonomy" id="84698"/>
    <lineage>
        <taxon>Bacteria</taxon>
        <taxon>Bacillati</taxon>
        <taxon>Bacillota</taxon>
        <taxon>Clostridia</taxon>
        <taxon>Eubacteriales</taxon>
        <taxon>Clostridiaceae</taxon>
        <taxon>Clostridium</taxon>
    </lineage>
</organism>
<comment type="function">
    <text evidence="9">DNA polymerase III is a complex, multichain enzyme responsible for most of the replicative synthesis in bacteria. This DNA polymerase also exhibits 3' to 5' exonuclease activity. The alpha chain is the DNA polymerase.</text>
</comment>
<dbReference type="STRING" id="84698.SAMN04488528_101159"/>
<dbReference type="InterPro" id="IPR029460">
    <property type="entry name" value="DNAPol_HHH"/>
</dbReference>
<dbReference type="PANTHER" id="PTHR32294:SF0">
    <property type="entry name" value="DNA POLYMERASE III SUBUNIT ALPHA"/>
    <property type="match status" value="1"/>
</dbReference>
<dbReference type="InterPro" id="IPR004365">
    <property type="entry name" value="NA-bd_OB_tRNA"/>
</dbReference>
<dbReference type="Pfam" id="PF14579">
    <property type="entry name" value="HHH_6"/>
    <property type="match status" value="1"/>
</dbReference>
<reference evidence="12" key="1">
    <citation type="submission" date="2016-10" db="EMBL/GenBank/DDBJ databases">
        <authorList>
            <person name="de Groot N.N."/>
        </authorList>
    </citation>
    <scope>NUCLEOTIDE SEQUENCE [LARGE SCALE GENOMIC DNA]</scope>
    <source>
        <strain evidence="12">DSM 12271</strain>
    </source>
</reference>
<dbReference type="InterPro" id="IPR040982">
    <property type="entry name" value="DNA_pol3_finger"/>
</dbReference>
<dbReference type="InterPro" id="IPR004013">
    <property type="entry name" value="PHP_dom"/>
</dbReference>
<dbReference type="InterPro" id="IPR004805">
    <property type="entry name" value="DnaE2/DnaE/PolC"/>
</dbReference>
<dbReference type="SMART" id="SM00481">
    <property type="entry name" value="POLIIIAc"/>
    <property type="match status" value="1"/>
</dbReference>
<dbReference type="Pfam" id="PF01336">
    <property type="entry name" value="tRNA_anti-codon"/>
    <property type="match status" value="1"/>
</dbReference>
<keyword evidence="6" id="KW-0548">Nucleotidyltransferase</keyword>
<dbReference type="RefSeq" id="WP_090040667.1">
    <property type="nucleotide sequence ID" value="NZ_FOKI01000011.1"/>
</dbReference>
<evidence type="ECO:0000256" key="7">
    <source>
        <dbReference type="ARBA" id="ARBA00022705"/>
    </source>
</evidence>
<accession>A0A1I0Y7E1</accession>
<dbReference type="Gene3D" id="1.10.150.870">
    <property type="match status" value="1"/>
</dbReference>
<dbReference type="InterPro" id="IPR041931">
    <property type="entry name" value="DNA_pol3_alpha_thumb_dom"/>
</dbReference>
<evidence type="ECO:0000259" key="11">
    <source>
        <dbReference type="SMART" id="SM00481"/>
    </source>
</evidence>
<feature type="domain" description="Polymerase/histidinol phosphatase N-terminal" evidence="11">
    <location>
        <begin position="9"/>
        <end position="76"/>
    </location>
</feature>
<dbReference type="GO" id="GO:0005737">
    <property type="term" value="C:cytoplasm"/>
    <property type="evidence" value="ECO:0007669"/>
    <property type="project" value="UniProtKB-SubCell"/>
</dbReference>
<evidence type="ECO:0000256" key="9">
    <source>
        <dbReference type="ARBA" id="ARBA00025611"/>
    </source>
</evidence>